<keyword evidence="5" id="KW-1185">Reference proteome</keyword>
<evidence type="ECO:0000313" key="5">
    <source>
        <dbReference type="Proteomes" id="UP000010478"/>
    </source>
</evidence>
<dbReference type="PROSITE" id="PS50005">
    <property type="entry name" value="TPR"/>
    <property type="match status" value="4"/>
</dbReference>
<dbReference type="Pfam" id="PF13181">
    <property type="entry name" value="TPR_8"/>
    <property type="match status" value="2"/>
</dbReference>
<feature type="repeat" description="TPR" evidence="3">
    <location>
        <begin position="152"/>
        <end position="185"/>
    </location>
</feature>
<organism evidence="4 5">
    <name type="scientific">Phormidium nigroviride PCC 7112</name>
    <dbReference type="NCBI Taxonomy" id="179408"/>
    <lineage>
        <taxon>Bacteria</taxon>
        <taxon>Bacillati</taxon>
        <taxon>Cyanobacteriota</taxon>
        <taxon>Cyanophyceae</taxon>
        <taxon>Oscillatoriophycideae</taxon>
        <taxon>Oscillatoriales</taxon>
        <taxon>Oscillatoriaceae</taxon>
        <taxon>Phormidium</taxon>
    </lineage>
</organism>
<evidence type="ECO:0000313" key="4">
    <source>
        <dbReference type="EMBL" id="AFZ09617.1"/>
    </source>
</evidence>
<evidence type="ECO:0000256" key="3">
    <source>
        <dbReference type="PROSITE-ProRule" id="PRU00339"/>
    </source>
</evidence>
<dbReference type="InterPro" id="IPR011990">
    <property type="entry name" value="TPR-like_helical_dom_sf"/>
</dbReference>
<dbReference type="InterPro" id="IPR019734">
    <property type="entry name" value="TPR_rpt"/>
</dbReference>
<dbReference type="Gene3D" id="1.25.40.10">
    <property type="entry name" value="Tetratricopeptide repeat domain"/>
    <property type="match status" value="2"/>
</dbReference>
<dbReference type="HOGENOM" id="CLU_003728_11_4_3"/>
<feature type="repeat" description="TPR" evidence="3">
    <location>
        <begin position="84"/>
        <end position="117"/>
    </location>
</feature>
<dbReference type="STRING" id="179408.Osc7112_5381"/>
<sequence>MPTIPLLQTQLVVTNIFNSIESLGFTNIAAKVFPGEQAESRQEANLKVSTKKFYTQGLKNLEQQDLHGAIKNFTATININPQFASAYNDRGVARYKLGYKQSALEDLTTAIELNPYRAKYYTNRGFMLTGLKHYTAAIADYNSALLLNPNVAQSYFNRGAIRLQMENSLAALADFESAIRLDSDFAKAYFNRGVTRYKLREVQGAFEDFQKAAELFKQQGRMDYYQDAVCKISQLWY</sequence>
<dbReference type="KEGG" id="oni:Osc7112_5381"/>
<accession>K9VQ47</accession>
<dbReference type="PANTHER" id="PTHR44858:SF1">
    <property type="entry name" value="UDP-N-ACETYLGLUCOSAMINE--PEPTIDE N-ACETYLGLUCOSAMINYLTRANSFERASE SPINDLY-RELATED"/>
    <property type="match status" value="1"/>
</dbReference>
<dbReference type="GO" id="GO:0009279">
    <property type="term" value="C:cell outer membrane"/>
    <property type="evidence" value="ECO:0007669"/>
    <property type="project" value="TreeGrafter"/>
</dbReference>
<dbReference type="SUPFAM" id="SSF48452">
    <property type="entry name" value="TPR-like"/>
    <property type="match status" value="1"/>
</dbReference>
<evidence type="ECO:0000256" key="2">
    <source>
        <dbReference type="ARBA" id="ARBA00022803"/>
    </source>
</evidence>
<keyword evidence="1" id="KW-0677">Repeat</keyword>
<dbReference type="Pfam" id="PF13432">
    <property type="entry name" value="TPR_16"/>
    <property type="match status" value="1"/>
</dbReference>
<feature type="repeat" description="TPR" evidence="3">
    <location>
        <begin position="186"/>
        <end position="219"/>
    </location>
</feature>
<dbReference type="AlphaFoldDB" id="K9VQ47"/>
<dbReference type="SMART" id="SM00028">
    <property type="entry name" value="TPR"/>
    <property type="match status" value="5"/>
</dbReference>
<dbReference type="RefSeq" id="WP_015178825.1">
    <property type="nucleotide sequence ID" value="NC_019729.1"/>
</dbReference>
<dbReference type="Proteomes" id="UP000010478">
    <property type="component" value="Chromosome"/>
</dbReference>
<proteinExistence type="predicted"/>
<name>K9VQ47_9CYAN</name>
<evidence type="ECO:0000256" key="1">
    <source>
        <dbReference type="ARBA" id="ARBA00022737"/>
    </source>
</evidence>
<dbReference type="GO" id="GO:0046813">
    <property type="term" value="P:receptor-mediated virion attachment to host cell"/>
    <property type="evidence" value="ECO:0007669"/>
    <property type="project" value="TreeGrafter"/>
</dbReference>
<dbReference type="InterPro" id="IPR050498">
    <property type="entry name" value="Ycf3"/>
</dbReference>
<feature type="repeat" description="TPR" evidence="3">
    <location>
        <begin position="118"/>
        <end position="151"/>
    </location>
</feature>
<gene>
    <name evidence="4" type="ORF">Osc7112_5381</name>
</gene>
<protein>
    <submittedName>
        <fullName evidence="4">Tetratricopeptide TPR_1 repeat-containing protein</fullName>
    </submittedName>
</protein>
<dbReference type="eggNOG" id="COG0457">
    <property type="taxonomic scope" value="Bacteria"/>
</dbReference>
<dbReference type="EMBL" id="CP003614">
    <property type="protein sequence ID" value="AFZ09617.1"/>
    <property type="molecule type" value="Genomic_DNA"/>
</dbReference>
<dbReference type="OrthoDB" id="490929at2"/>
<keyword evidence="2 3" id="KW-0802">TPR repeat</keyword>
<reference evidence="4 5" key="1">
    <citation type="submission" date="2012-05" db="EMBL/GenBank/DDBJ databases">
        <title>Finished chromosome of genome of Oscillatoria sp. PCC 7112.</title>
        <authorList>
            <consortium name="US DOE Joint Genome Institute"/>
            <person name="Gugger M."/>
            <person name="Coursin T."/>
            <person name="Rippka R."/>
            <person name="Tandeau De Marsac N."/>
            <person name="Huntemann M."/>
            <person name="Wei C.-L."/>
            <person name="Han J."/>
            <person name="Detter J.C."/>
            <person name="Han C."/>
            <person name="Tapia R."/>
            <person name="Davenport K."/>
            <person name="Daligault H."/>
            <person name="Erkkila T."/>
            <person name="Gu W."/>
            <person name="Munk A.C.C."/>
            <person name="Teshima H."/>
            <person name="Xu Y."/>
            <person name="Chain P."/>
            <person name="Chen A."/>
            <person name="Krypides N."/>
            <person name="Mavromatis K."/>
            <person name="Markowitz V."/>
            <person name="Szeto E."/>
            <person name="Ivanova N."/>
            <person name="Mikhailova N."/>
            <person name="Ovchinnikova G."/>
            <person name="Pagani I."/>
            <person name="Pati A."/>
            <person name="Goodwin L."/>
            <person name="Peters L."/>
            <person name="Pitluck S."/>
            <person name="Woyke T."/>
            <person name="Kerfeld C."/>
        </authorList>
    </citation>
    <scope>NUCLEOTIDE SEQUENCE [LARGE SCALE GENOMIC DNA]</scope>
    <source>
        <strain evidence="4 5">PCC 7112</strain>
    </source>
</reference>
<dbReference type="PANTHER" id="PTHR44858">
    <property type="entry name" value="TETRATRICOPEPTIDE REPEAT PROTEIN 6"/>
    <property type="match status" value="1"/>
</dbReference>